<evidence type="ECO:0000256" key="2">
    <source>
        <dbReference type="ARBA" id="ARBA00008817"/>
    </source>
</evidence>
<evidence type="ECO:0000256" key="5">
    <source>
        <dbReference type="ARBA" id="ARBA00022927"/>
    </source>
</evidence>
<keyword evidence="5" id="KW-0653">Protein transport</keyword>
<keyword evidence="4" id="KW-0999">Mitochondrion inner membrane</keyword>
<dbReference type="GO" id="GO:0030150">
    <property type="term" value="P:protein import into mitochondrial matrix"/>
    <property type="evidence" value="ECO:0007669"/>
    <property type="project" value="InterPro"/>
</dbReference>
<gene>
    <name evidence="11" type="ORF">E1301_Tti024018</name>
</gene>
<keyword evidence="3" id="KW-0813">Transport</keyword>
<comment type="similarity">
    <text evidence="2">Belongs to the TIM16/PAM16 family.</text>
</comment>
<keyword evidence="10" id="KW-0812">Transmembrane</keyword>
<evidence type="ECO:0000256" key="7">
    <source>
        <dbReference type="ARBA" id="ARBA00023128"/>
    </source>
</evidence>
<dbReference type="Pfam" id="PF03656">
    <property type="entry name" value="Pam16"/>
    <property type="match status" value="1"/>
</dbReference>
<evidence type="ECO:0000313" key="11">
    <source>
        <dbReference type="EMBL" id="KAA0706087.1"/>
    </source>
</evidence>
<evidence type="ECO:0000256" key="8">
    <source>
        <dbReference type="ARBA" id="ARBA00023136"/>
    </source>
</evidence>
<dbReference type="AlphaFoldDB" id="A0A5A9NCG5"/>
<evidence type="ECO:0000256" key="1">
    <source>
        <dbReference type="ARBA" id="ARBA00004637"/>
    </source>
</evidence>
<evidence type="ECO:0000256" key="3">
    <source>
        <dbReference type="ARBA" id="ARBA00022448"/>
    </source>
</evidence>
<protein>
    <submittedName>
        <fullName evidence="11">Mitochondrial import inner membrane translocase subunit tim16</fullName>
    </submittedName>
</protein>
<dbReference type="Gene3D" id="1.10.287.70">
    <property type="match status" value="1"/>
</dbReference>
<dbReference type="PANTHER" id="PTHR12388">
    <property type="entry name" value="MITOCHONDRIA ASSOCIATED GRANULOCYTE MACROPHAGE CSF SIGNALING MOLECULE"/>
    <property type="match status" value="1"/>
</dbReference>
<feature type="transmembrane region" description="Helical" evidence="10">
    <location>
        <begin position="21"/>
        <end position="39"/>
    </location>
</feature>
<feature type="region of interest" description="Disordered" evidence="9">
    <location>
        <begin position="186"/>
        <end position="220"/>
    </location>
</feature>
<dbReference type="GO" id="GO:0001405">
    <property type="term" value="C:PAM complex, Tim23 associated import motor"/>
    <property type="evidence" value="ECO:0007669"/>
    <property type="project" value="UniProtKB-ARBA"/>
</dbReference>
<feature type="transmembrane region" description="Helical" evidence="10">
    <location>
        <begin position="119"/>
        <end position="148"/>
    </location>
</feature>
<dbReference type="Proteomes" id="UP000324632">
    <property type="component" value="Chromosome 21"/>
</dbReference>
<dbReference type="InterPro" id="IPR005341">
    <property type="entry name" value="Tim16"/>
</dbReference>
<evidence type="ECO:0000256" key="9">
    <source>
        <dbReference type="SAM" id="MobiDB-lite"/>
    </source>
</evidence>
<dbReference type="Gene3D" id="1.10.287.110">
    <property type="entry name" value="DnaJ domain"/>
    <property type="match status" value="1"/>
</dbReference>
<keyword evidence="6" id="KW-0811">Translocation</keyword>
<proteinExistence type="inferred from homology"/>
<keyword evidence="10" id="KW-1133">Transmembrane helix</keyword>
<evidence type="ECO:0000256" key="4">
    <source>
        <dbReference type="ARBA" id="ARBA00022792"/>
    </source>
</evidence>
<feature type="compositionally biased region" description="Polar residues" evidence="9">
    <location>
        <begin position="186"/>
        <end position="197"/>
    </location>
</feature>
<comment type="subcellular location">
    <subcellularLocation>
        <location evidence="1">Mitochondrion inner membrane</location>
        <topology evidence="1">Peripheral membrane protein</topology>
    </subcellularLocation>
</comment>
<keyword evidence="12" id="KW-1185">Reference proteome</keyword>
<evidence type="ECO:0000256" key="10">
    <source>
        <dbReference type="SAM" id="Phobius"/>
    </source>
</evidence>
<feature type="transmembrane region" description="Helical" evidence="10">
    <location>
        <begin position="81"/>
        <end position="98"/>
    </location>
</feature>
<keyword evidence="7" id="KW-0496">Mitochondrion</keyword>
<keyword evidence="8 10" id="KW-0472">Membrane</keyword>
<sequence>MKKVCDTVKNWGHHRLEDVRLFLNYYEFFMVLVLLISTAREVALTFESVVVTADLSIVLICELELTREGIEDNTESDGSQALSFTSILRLVIGLKGVKMFRIFRIFRYFRHVRATWSRFYVALGSVVGLLMVTIGKSMLFSLLLRMFFSQSDPERFGSLLNTTATVFQLLTLDNWMNIYYTSRDNDQTSSGDNQDNGDNVEDDKDVDNRESGGCSGQRSSRKTFCGCVQLHGYDSTRSQQILNISTLTPEEIQKNYEHLFKANDKAVGGSLYLQSKVVRAKERLDEELSIQHQHPSKPSGQEQQT</sequence>
<name>A0A5A9NCG5_9TELE</name>
<dbReference type="PANTHER" id="PTHR12388:SF0">
    <property type="entry name" value="MITOCHONDRIAL IMPORT INNER MEMBRANE TRANSLOCASE SUBUNIT TIM16"/>
    <property type="match status" value="1"/>
</dbReference>
<organism evidence="11 12">
    <name type="scientific">Triplophysa tibetana</name>
    <dbReference type="NCBI Taxonomy" id="1572043"/>
    <lineage>
        <taxon>Eukaryota</taxon>
        <taxon>Metazoa</taxon>
        <taxon>Chordata</taxon>
        <taxon>Craniata</taxon>
        <taxon>Vertebrata</taxon>
        <taxon>Euteleostomi</taxon>
        <taxon>Actinopterygii</taxon>
        <taxon>Neopterygii</taxon>
        <taxon>Teleostei</taxon>
        <taxon>Ostariophysi</taxon>
        <taxon>Cypriniformes</taxon>
        <taxon>Nemacheilidae</taxon>
        <taxon>Triplophysa</taxon>
    </lineage>
</organism>
<comment type="caution">
    <text evidence="11">The sequence shown here is derived from an EMBL/GenBank/DDBJ whole genome shotgun (WGS) entry which is preliminary data.</text>
</comment>
<evidence type="ECO:0000256" key="6">
    <source>
        <dbReference type="ARBA" id="ARBA00023010"/>
    </source>
</evidence>
<dbReference type="FunFam" id="1.10.287.110:FF:000006">
    <property type="entry name" value="Import inner membrane translocase subunit TIM16"/>
    <property type="match status" value="1"/>
</dbReference>
<dbReference type="GO" id="GO:0005216">
    <property type="term" value="F:monoatomic ion channel activity"/>
    <property type="evidence" value="ECO:0007669"/>
    <property type="project" value="InterPro"/>
</dbReference>
<dbReference type="EMBL" id="SOYY01000021">
    <property type="protein sequence ID" value="KAA0706087.1"/>
    <property type="molecule type" value="Genomic_DNA"/>
</dbReference>
<dbReference type="InterPro" id="IPR036869">
    <property type="entry name" value="J_dom_sf"/>
</dbReference>
<accession>A0A5A9NCG5</accession>
<evidence type="ECO:0000313" key="12">
    <source>
        <dbReference type="Proteomes" id="UP000324632"/>
    </source>
</evidence>
<reference evidence="11 12" key="1">
    <citation type="journal article" date="2019" name="Mol. Ecol. Resour.">
        <title>Chromosome-level genome assembly of Triplophysa tibetana, a fish adapted to the harsh high-altitude environment of the Tibetan Plateau.</title>
        <authorList>
            <person name="Yang X."/>
            <person name="Liu H."/>
            <person name="Ma Z."/>
            <person name="Zou Y."/>
            <person name="Zou M."/>
            <person name="Mao Y."/>
            <person name="Li X."/>
            <person name="Wang H."/>
            <person name="Chen T."/>
            <person name="Wang W."/>
            <person name="Yang R."/>
        </authorList>
    </citation>
    <scope>NUCLEOTIDE SEQUENCE [LARGE SCALE GENOMIC DNA]</scope>
    <source>
        <strain evidence="11">TTIB1903HZAU</strain>
        <tissue evidence="11">Muscle</tissue>
    </source>
</reference>